<dbReference type="Proteomes" id="UP000298246">
    <property type="component" value="Unassembled WGS sequence"/>
</dbReference>
<evidence type="ECO:0000313" key="3">
    <source>
        <dbReference type="Proteomes" id="UP000298246"/>
    </source>
</evidence>
<feature type="chain" id="PRO_5021230060" evidence="1">
    <location>
        <begin position="27"/>
        <end position="252"/>
    </location>
</feature>
<dbReference type="EMBL" id="MYFO01000018">
    <property type="protein sequence ID" value="TFE86545.1"/>
    <property type="molecule type" value="Genomic_DNA"/>
</dbReference>
<feature type="signal peptide" evidence="1">
    <location>
        <begin position="1"/>
        <end position="26"/>
    </location>
</feature>
<dbReference type="AlphaFoldDB" id="A0A4Y8PYW2"/>
<accession>A0A4Y8PYW2</accession>
<dbReference type="RefSeq" id="WP_167690002.1">
    <property type="nucleotide sequence ID" value="NZ_MYFO02000009.1"/>
</dbReference>
<name>A0A4Y8PYW2_9BACL</name>
<comment type="caution">
    <text evidence="2">The sequence shown here is derived from an EMBL/GenBank/DDBJ whole genome shotgun (WGS) entry which is preliminary data.</text>
</comment>
<evidence type="ECO:0000256" key="1">
    <source>
        <dbReference type="SAM" id="SignalP"/>
    </source>
</evidence>
<sequence length="252" mass="26740">MKKTNKALGFLLAVGLLSSFVTVASAEENKAEKVGAAPSGEHVLTPAQNENYLKSLSKSDAAKVTEKLRIAAELATQDTARNATAKAAATKISIPGTFTMYQQTQSNYCVPATLKSMVQYLAGSSDSQSTIATAVGTDASGTDPTKLAPYLNGKQSKVYYIYSASPSQTTMVNDLYYDVVTMQAPGSMGISNPTGANWHYATTGHSLVVNAIYDDKSKIQIADPLGGTQSGWAYYYEKTAAVANSVCTRVVW</sequence>
<proteinExistence type="predicted"/>
<gene>
    <name evidence="2" type="ORF">B5M42_14370</name>
</gene>
<protein>
    <submittedName>
        <fullName evidence="2">Uncharacterized protein</fullName>
    </submittedName>
</protein>
<organism evidence="2 3">
    <name type="scientific">Paenibacillus athensensis</name>
    <dbReference type="NCBI Taxonomy" id="1967502"/>
    <lineage>
        <taxon>Bacteria</taxon>
        <taxon>Bacillati</taxon>
        <taxon>Bacillota</taxon>
        <taxon>Bacilli</taxon>
        <taxon>Bacillales</taxon>
        <taxon>Paenibacillaceae</taxon>
        <taxon>Paenibacillus</taxon>
    </lineage>
</organism>
<reference evidence="2 3" key="1">
    <citation type="submission" date="2017-03" db="EMBL/GenBank/DDBJ databases">
        <title>Isolation of Levoglucosan Utilizing Bacteria.</title>
        <authorList>
            <person name="Arya A.S."/>
        </authorList>
    </citation>
    <scope>NUCLEOTIDE SEQUENCE [LARGE SCALE GENOMIC DNA]</scope>
    <source>
        <strain evidence="2 3">MEC069</strain>
    </source>
</reference>
<keyword evidence="3" id="KW-1185">Reference proteome</keyword>
<evidence type="ECO:0000313" key="2">
    <source>
        <dbReference type="EMBL" id="TFE86545.1"/>
    </source>
</evidence>
<dbReference type="Gene3D" id="3.90.70.10">
    <property type="entry name" value="Cysteine proteinases"/>
    <property type="match status" value="1"/>
</dbReference>
<keyword evidence="1" id="KW-0732">Signal</keyword>